<feature type="transmembrane region" description="Helical" evidence="19">
    <location>
        <begin position="215"/>
        <end position="234"/>
    </location>
</feature>
<comment type="catalytic activity">
    <reaction evidence="17 19">
        <text>alpha-ribazole + adenosylcob(III)inamide-GDP = adenosylcob(III)alamin + GMP + H(+)</text>
        <dbReference type="Rhea" id="RHEA:16049"/>
        <dbReference type="ChEBI" id="CHEBI:10329"/>
        <dbReference type="ChEBI" id="CHEBI:15378"/>
        <dbReference type="ChEBI" id="CHEBI:18408"/>
        <dbReference type="ChEBI" id="CHEBI:58115"/>
        <dbReference type="ChEBI" id="CHEBI:60487"/>
        <dbReference type="EC" id="2.7.8.26"/>
    </reaction>
</comment>
<feature type="transmembrane region" description="Helical" evidence="19">
    <location>
        <begin position="126"/>
        <end position="146"/>
    </location>
</feature>
<reference evidence="20 21" key="1">
    <citation type="submission" date="2020-08" db="EMBL/GenBank/DDBJ databases">
        <title>Bridging the membrane lipid divide: bacteria of the FCB group superphylum have the potential to synthesize archaeal ether lipids.</title>
        <authorList>
            <person name="Villanueva L."/>
            <person name="Von Meijenfeldt F.A.B."/>
            <person name="Westbye A.B."/>
            <person name="Yadav S."/>
            <person name="Hopmans E.C."/>
            <person name="Dutilh B.E."/>
            <person name="Sinninghe Damste J.S."/>
        </authorList>
    </citation>
    <scope>NUCLEOTIDE SEQUENCE [LARGE SCALE GENOMIC DNA]</scope>
    <source>
        <strain evidence="20">NIOZ-UU81</strain>
    </source>
</reference>
<evidence type="ECO:0000256" key="5">
    <source>
        <dbReference type="ARBA" id="ARBA00013200"/>
    </source>
</evidence>
<comment type="subcellular location">
    <subcellularLocation>
        <location evidence="2 19">Cell membrane</location>
        <topology evidence="2 19">Multi-pass membrane protein</topology>
    </subcellularLocation>
</comment>
<evidence type="ECO:0000256" key="16">
    <source>
        <dbReference type="ARBA" id="ARBA00032853"/>
    </source>
</evidence>
<evidence type="ECO:0000256" key="11">
    <source>
        <dbReference type="ARBA" id="ARBA00022842"/>
    </source>
</evidence>
<comment type="pathway">
    <text evidence="3 19">Cofactor biosynthesis; adenosylcobalamin biosynthesis; adenosylcobalamin from cob(II)yrinate a,c-diamide: step 7/7.</text>
</comment>
<evidence type="ECO:0000256" key="3">
    <source>
        <dbReference type="ARBA" id="ARBA00004663"/>
    </source>
</evidence>
<comment type="similarity">
    <text evidence="4 19">Belongs to the CobS family.</text>
</comment>
<evidence type="ECO:0000256" key="10">
    <source>
        <dbReference type="ARBA" id="ARBA00022692"/>
    </source>
</evidence>
<comment type="function">
    <text evidence="14 19">Joins adenosylcobinamide-GDP and alpha-ribazole to generate adenosylcobalamin (Ado-cobalamin). Also synthesizes adenosylcobalamin 5'-phosphate from adenosylcobinamide-GDP and alpha-ribazole 5'-phosphate.</text>
</comment>
<evidence type="ECO:0000256" key="6">
    <source>
        <dbReference type="ARBA" id="ARBA00015850"/>
    </source>
</evidence>
<comment type="caution">
    <text evidence="20">The sequence shown here is derived from an EMBL/GenBank/DDBJ whole genome shotgun (WGS) entry which is preliminary data.</text>
</comment>
<keyword evidence="11 19" id="KW-0460">Magnesium</keyword>
<keyword evidence="13 19" id="KW-0472">Membrane</keyword>
<evidence type="ECO:0000256" key="9">
    <source>
        <dbReference type="ARBA" id="ARBA00022679"/>
    </source>
</evidence>
<evidence type="ECO:0000256" key="8">
    <source>
        <dbReference type="ARBA" id="ARBA00022573"/>
    </source>
</evidence>
<sequence>MNLKESTVNGSGLMTLFCHPVATFLAALRFLTILPVRWGCHHDGRYFAASIFWFPAVGLFIGLAAALVCSGLLMVLPDPVALLLALLVPIVLSGALHLDGLADSADGLLSSRPREQILLIMRDSRIGSMGVVVLFAVLLVRFTAIINLPESLVLPALILMPLAGRTAILFNMALFPYARAGEGLGRLFYSPESRLAAGWSCLLLLAAVSSLAPRFIFLVLSGVAVVVLLFGLWCRRKIGGTTGDTLGAVSELTETIVVLIMTTLIIV</sequence>
<evidence type="ECO:0000256" key="17">
    <source>
        <dbReference type="ARBA" id="ARBA00048623"/>
    </source>
</evidence>
<organism evidence="20 21">
    <name type="scientific">Candidatus Desulfatifera sulfidica</name>
    <dbReference type="NCBI Taxonomy" id="2841691"/>
    <lineage>
        <taxon>Bacteria</taxon>
        <taxon>Pseudomonadati</taxon>
        <taxon>Thermodesulfobacteriota</taxon>
        <taxon>Desulfobulbia</taxon>
        <taxon>Desulfobulbales</taxon>
        <taxon>Desulfobulbaceae</taxon>
        <taxon>Candidatus Desulfatifera</taxon>
    </lineage>
</organism>
<evidence type="ECO:0000256" key="19">
    <source>
        <dbReference type="HAMAP-Rule" id="MF_00719"/>
    </source>
</evidence>
<dbReference type="UniPathway" id="UPA00148">
    <property type="reaction ID" value="UER00238"/>
</dbReference>
<keyword evidence="12 19" id="KW-1133">Transmembrane helix</keyword>
<evidence type="ECO:0000256" key="14">
    <source>
        <dbReference type="ARBA" id="ARBA00025228"/>
    </source>
</evidence>
<proteinExistence type="inferred from homology"/>
<protein>
    <recommendedName>
        <fullName evidence="6 19">Adenosylcobinamide-GDP ribazoletransferase</fullName>
        <ecNumber evidence="5 19">2.7.8.26</ecNumber>
    </recommendedName>
    <alternativeName>
        <fullName evidence="16 19">Cobalamin synthase</fullName>
    </alternativeName>
    <alternativeName>
        <fullName evidence="15 19">Cobalamin-5'-phosphate synthase</fullName>
    </alternativeName>
</protein>
<dbReference type="GO" id="GO:0051073">
    <property type="term" value="F:adenosylcobinamide-GDP ribazoletransferase activity"/>
    <property type="evidence" value="ECO:0007669"/>
    <property type="project" value="UniProtKB-UniRule"/>
</dbReference>
<feature type="transmembrane region" description="Helical" evidence="19">
    <location>
        <begin position="80"/>
        <end position="105"/>
    </location>
</feature>
<dbReference type="HAMAP" id="MF_00719">
    <property type="entry name" value="CobS"/>
    <property type="match status" value="1"/>
</dbReference>
<feature type="transmembrane region" description="Helical" evidence="19">
    <location>
        <begin position="152"/>
        <end position="175"/>
    </location>
</feature>
<accession>A0A8J6N7D0</accession>
<dbReference type="GO" id="GO:0009236">
    <property type="term" value="P:cobalamin biosynthetic process"/>
    <property type="evidence" value="ECO:0007669"/>
    <property type="project" value="UniProtKB-UniRule"/>
</dbReference>
<keyword evidence="9 19" id="KW-0808">Transferase</keyword>
<dbReference type="AlphaFoldDB" id="A0A8J6N7D0"/>
<dbReference type="GO" id="GO:0008818">
    <property type="term" value="F:cobalamin 5'-phosphate synthase activity"/>
    <property type="evidence" value="ECO:0007669"/>
    <property type="project" value="UniProtKB-UniRule"/>
</dbReference>
<comment type="cofactor">
    <cofactor evidence="1 19">
        <name>Mg(2+)</name>
        <dbReference type="ChEBI" id="CHEBI:18420"/>
    </cofactor>
</comment>
<evidence type="ECO:0000256" key="15">
    <source>
        <dbReference type="ARBA" id="ARBA00032605"/>
    </source>
</evidence>
<keyword evidence="10 19" id="KW-0812">Transmembrane</keyword>
<dbReference type="Proteomes" id="UP000599024">
    <property type="component" value="Unassembled WGS sequence"/>
</dbReference>
<evidence type="ECO:0000256" key="4">
    <source>
        <dbReference type="ARBA" id="ARBA00010561"/>
    </source>
</evidence>
<dbReference type="GO" id="GO:0005886">
    <property type="term" value="C:plasma membrane"/>
    <property type="evidence" value="ECO:0007669"/>
    <property type="project" value="UniProtKB-SubCell"/>
</dbReference>
<evidence type="ECO:0000256" key="13">
    <source>
        <dbReference type="ARBA" id="ARBA00023136"/>
    </source>
</evidence>
<dbReference type="EC" id="2.7.8.26" evidence="5 19"/>
<evidence type="ECO:0000256" key="7">
    <source>
        <dbReference type="ARBA" id="ARBA00022475"/>
    </source>
</evidence>
<keyword evidence="8 19" id="KW-0169">Cobalamin biosynthesis</keyword>
<evidence type="ECO:0000256" key="18">
    <source>
        <dbReference type="ARBA" id="ARBA00049504"/>
    </source>
</evidence>
<gene>
    <name evidence="19 20" type="primary">cobS</name>
    <name evidence="20" type="ORF">H8E79_02805</name>
</gene>
<dbReference type="PANTHER" id="PTHR34148">
    <property type="entry name" value="ADENOSYLCOBINAMIDE-GDP RIBAZOLETRANSFERASE"/>
    <property type="match status" value="1"/>
</dbReference>
<feature type="transmembrane region" description="Helical" evidence="19">
    <location>
        <begin position="46"/>
        <end position="74"/>
    </location>
</feature>
<dbReference type="NCBIfam" id="TIGR00317">
    <property type="entry name" value="cobS"/>
    <property type="match status" value="1"/>
</dbReference>
<dbReference type="EMBL" id="JACNLK010000028">
    <property type="protein sequence ID" value="MBC8208082.1"/>
    <property type="molecule type" value="Genomic_DNA"/>
</dbReference>
<dbReference type="Pfam" id="PF02654">
    <property type="entry name" value="CobS"/>
    <property type="match status" value="1"/>
</dbReference>
<evidence type="ECO:0000256" key="12">
    <source>
        <dbReference type="ARBA" id="ARBA00022989"/>
    </source>
</evidence>
<dbReference type="InterPro" id="IPR003805">
    <property type="entry name" value="CobS"/>
</dbReference>
<dbReference type="PANTHER" id="PTHR34148:SF1">
    <property type="entry name" value="ADENOSYLCOBINAMIDE-GDP RIBAZOLETRANSFERASE"/>
    <property type="match status" value="1"/>
</dbReference>
<comment type="catalytic activity">
    <reaction evidence="18 19">
        <text>alpha-ribazole 5'-phosphate + adenosylcob(III)inamide-GDP = adenosylcob(III)alamin 5'-phosphate + GMP + H(+)</text>
        <dbReference type="Rhea" id="RHEA:23560"/>
        <dbReference type="ChEBI" id="CHEBI:15378"/>
        <dbReference type="ChEBI" id="CHEBI:57918"/>
        <dbReference type="ChEBI" id="CHEBI:58115"/>
        <dbReference type="ChEBI" id="CHEBI:60487"/>
        <dbReference type="ChEBI" id="CHEBI:60493"/>
        <dbReference type="EC" id="2.7.8.26"/>
    </reaction>
</comment>
<evidence type="ECO:0000256" key="1">
    <source>
        <dbReference type="ARBA" id="ARBA00001946"/>
    </source>
</evidence>
<evidence type="ECO:0000313" key="20">
    <source>
        <dbReference type="EMBL" id="MBC8208082.1"/>
    </source>
</evidence>
<feature type="transmembrane region" description="Helical" evidence="19">
    <location>
        <begin position="12"/>
        <end position="34"/>
    </location>
</feature>
<name>A0A8J6N7D0_9BACT</name>
<evidence type="ECO:0000256" key="2">
    <source>
        <dbReference type="ARBA" id="ARBA00004651"/>
    </source>
</evidence>
<keyword evidence="7 19" id="KW-1003">Cell membrane</keyword>
<evidence type="ECO:0000313" key="21">
    <source>
        <dbReference type="Proteomes" id="UP000599024"/>
    </source>
</evidence>